<dbReference type="GO" id="GO:0016829">
    <property type="term" value="F:lyase activity"/>
    <property type="evidence" value="ECO:0007669"/>
    <property type="project" value="UniProtKB-KW"/>
</dbReference>
<dbReference type="Proteomes" id="UP001221217">
    <property type="component" value="Unassembled WGS sequence"/>
</dbReference>
<organism evidence="1 2">
    <name type="scientific">Candidatus Thalassospirochaeta sargassi</name>
    <dbReference type="NCBI Taxonomy" id="3119039"/>
    <lineage>
        <taxon>Bacteria</taxon>
        <taxon>Pseudomonadati</taxon>
        <taxon>Spirochaetota</taxon>
        <taxon>Spirochaetia</taxon>
        <taxon>Spirochaetales</taxon>
        <taxon>Spirochaetaceae</taxon>
        <taxon>Candidatus Thalassospirochaeta</taxon>
    </lineage>
</organism>
<gene>
    <name evidence="1" type="ORF">PQJ61_04230</name>
</gene>
<keyword evidence="1" id="KW-0456">Lyase</keyword>
<comment type="caution">
    <text evidence="1">The sequence shown here is derived from an EMBL/GenBank/DDBJ whole genome shotgun (WGS) entry which is preliminary data.</text>
</comment>
<dbReference type="PROSITE" id="PS51257">
    <property type="entry name" value="PROKAR_LIPOPROTEIN"/>
    <property type="match status" value="1"/>
</dbReference>
<dbReference type="Pfam" id="PF14099">
    <property type="entry name" value="Polysacc_lyase"/>
    <property type="match status" value="1"/>
</dbReference>
<dbReference type="InterPro" id="IPR025975">
    <property type="entry name" value="Polysacc_lyase"/>
</dbReference>
<proteinExistence type="predicted"/>
<sequence length="281" mass="32333">MKKNTNKYNKLRLVCICLVVCLVVIFFSCKTNIVSYDYGELVYIDLDFEDSNHSPWIASYTETTYDGEPHFKISNDTPSNGGNYSGRFYIGADGDYWLSPDTGRETARSEIKLKSTAQEGKEIYYSWYFKIDNNYVESDGFQIIGQFHDQPDPAIGQSWNTYPAHSPPLSYNYINGEFIIAVYSFEINHVSYIAAMPIEKGEWHHIKSRIYWSTTDNGFMEFWLDGNKIEESGVSRYTARNCFNKAGNYLNIGLYRSNDIDSLGMVYFDNIKSGPTYQSVE</sequence>
<protein>
    <submittedName>
        <fullName evidence="1">Polysaccharide lyase</fullName>
    </submittedName>
</protein>
<name>A0AAJ1ID33_9SPIO</name>
<evidence type="ECO:0000313" key="1">
    <source>
        <dbReference type="EMBL" id="MDC7225954.1"/>
    </source>
</evidence>
<dbReference type="Gene3D" id="2.60.120.200">
    <property type="match status" value="1"/>
</dbReference>
<dbReference type="EMBL" id="JAQQAL010000010">
    <property type="protein sequence ID" value="MDC7225954.1"/>
    <property type="molecule type" value="Genomic_DNA"/>
</dbReference>
<accession>A0AAJ1ID33</accession>
<dbReference type="AlphaFoldDB" id="A0AAJ1ID33"/>
<reference evidence="1 2" key="1">
    <citation type="submission" date="2022-12" db="EMBL/GenBank/DDBJ databases">
        <title>Metagenome assembled genome from gulf of manar.</title>
        <authorList>
            <person name="Kohli P."/>
            <person name="Pk S."/>
            <person name="Venkata Ramana C."/>
            <person name="Sasikala C."/>
        </authorList>
    </citation>
    <scope>NUCLEOTIDE SEQUENCE [LARGE SCALE GENOMIC DNA]</scope>
    <source>
        <strain evidence="1">JB008</strain>
    </source>
</reference>
<evidence type="ECO:0000313" key="2">
    <source>
        <dbReference type="Proteomes" id="UP001221217"/>
    </source>
</evidence>